<feature type="domain" description="General stress protein 17M-like" evidence="1">
    <location>
        <begin position="6"/>
        <end position="67"/>
    </location>
</feature>
<dbReference type="EMBL" id="CP040396">
    <property type="protein sequence ID" value="QCT02300.1"/>
    <property type="molecule type" value="Genomic_DNA"/>
</dbReference>
<dbReference type="KEGG" id="palo:E6C60_1584"/>
<organism evidence="2 3">
    <name type="scientific">Paenibacillus algicola</name>
    <dbReference type="NCBI Taxonomy" id="2565926"/>
    <lineage>
        <taxon>Bacteria</taxon>
        <taxon>Bacillati</taxon>
        <taxon>Bacillota</taxon>
        <taxon>Bacilli</taxon>
        <taxon>Bacillales</taxon>
        <taxon>Paenibacillaceae</taxon>
        <taxon>Paenibacillus</taxon>
    </lineage>
</organism>
<dbReference type="AlphaFoldDB" id="A0A4P8XKY3"/>
<gene>
    <name evidence="2" type="ORF">E6C60_1584</name>
</gene>
<dbReference type="RefSeq" id="WP_138225352.1">
    <property type="nucleotide sequence ID" value="NZ_CP040396.1"/>
</dbReference>
<sequence>MNILMAGVFDSEADLYNTVRQLKEAGIQAEDISVVSRRVKMLEKLSQLTGTQPPQTGDSSKMVIGILREVAAGFQVLPEPAAVSGPAAERAAGAGIGGGEDSLAKALAGMGIPEDEASWYEKQIEQDQVLVLLACEPAYRRRVSEIFNRNSVVNR</sequence>
<keyword evidence="3" id="KW-1185">Reference proteome</keyword>
<dbReference type="InterPro" id="IPR025889">
    <property type="entry name" value="GSP17M-like_dom"/>
</dbReference>
<evidence type="ECO:0000259" key="1">
    <source>
        <dbReference type="Pfam" id="PF11181"/>
    </source>
</evidence>
<dbReference type="Pfam" id="PF11181">
    <property type="entry name" value="YflT"/>
    <property type="match status" value="1"/>
</dbReference>
<evidence type="ECO:0000313" key="3">
    <source>
        <dbReference type="Proteomes" id="UP000300879"/>
    </source>
</evidence>
<accession>A0A4P8XKY3</accession>
<evidence type="ECO:0000313" key="2">
    <source>
        <dbReference type="EMBL" id="QCT02300.1"/>
    </source>
</evidence>
<reference evidence="2 3" key="1">
    <citation type="submission" date="2019-05" db="EMBL/GenBank/DDBJ databases">
        <authorList>
            <person name="Chen C."/>
        </authorList>
    </citation>
    <scope>NUCLEOTIDE SEQUENCE [LARGE SCALE GENOMIC DNA]</scope>
    <source>
        <strain evidence="2 3">HB172198</strain>
    </source>
</reference>
<name>A0A4P8XKY3_9BACL</name>
<dbReference type="Proteomes" id="UP000300879">
    <property type="component" value="Chromosome"/>
</dbReference>
<proteinExistence type="predicted"/>
<protein>
    <recommendedName>
        <fullName evidence="1">General stress protein 17M-like domain-containing protein</fullName>
    </recommendedName>
</protein>
<dbReference type="OrthoDB" id="2608045at2"/>